<evidence type="ECO:0000256" key="7">
    <source>
        <dbReference type="ARBA" id="ARBA00023326"/>
    </source>
</evidence>
<organism evidence="11">
    <name type="scientific">Darwinula stevensoni</name>
    <dbReference type="NCBI Taxonomy" id="69355"/>
    <lineage>
        <taxon>Eukaryota</taxon>
        <taxon>Metazoa</taxon>
        <taxon>Ecdysozoa</taxon>
        <taxon>Arthropoda</taxon>
        <taxon>Crustacea</taxon>
        <taxon>Oligostraca</taxon>
        <taxon>Ostracoda</taxon>
        <taxon>Podocopa</taxon>
        <taxon>Podocopida</taxon>
        <taxon>Darwinulocopina</taxon>
        <taxon>Darwinuloidea</taxon>
        <taxon>Darwinulidae</taxon>
        <taxon>Darwinula</taxon>
    </lineage>
</organism>
<dbReference type="PROSITE" id="PS00698">
    <property type="entry name" value="GH9_3"/>
    <property type="match status" value="1"/>
</dbReference>
<keyword evidence="5 8" id="KW-0119">Carbohydrate metabolism</keyword>
<keyword evidence="7 8" id="KW-0624">Polysaccharide degradation</keyword>
<name>A0A7R8XBR7_9CRUS</name>
<dbReference type="PANTHER" id="PTHR22298">
    <property type="entry name" value="ENDO-1,4-BETA-GLUCANASE"/>
    <property type="match status" value="1"/>
</dbReference>
<evidence type="ECO:0000313" key="12">
    <source>
        <dbReference type="Proteomes" id="UP000677054"/>
    </source>
</evidence>
<proteinExistence type="inferred from homology"/>
<keyword evidence="4 9" id="KW-0136">Cellulose degradation</keyword>
<sequence length="503" mass="56228">MIALLLFFLGLFGMSQVKGDYDYASAIRLSFKFYEAQRAGQLPDNHIPWRKSSFLKDGSDKGINLVGGYFDAGDYVKFGFPMAYTTTVLAWGMVEYANAYNKAGLAAAGRAQLRWATDYFIKVLPRIFKDEFITRVSCPNAHPSAKKLFGQVGNGKIDHSYWGRPEDWPSNKQRPSYFIDQNSPGSDLAAETAAAMAASSIVFRGNDDNYANTLLRHARELYAFANQNRGLYSKSITDAKEYYPTGSSDKIRDPGRFRSSNYEDELAWAAAWLYRATREASYLKDAENKYVEFGLNDRPSEFSWDDKNAGVQVRAFLSCSRFDAETVLLAVLTGKAKYKTAVKTFCDYMVYGVKRTPKGLVFISEWGVLRHAANVAYVCLVAADKLAINQATYRNFAKQQIGYMLGDTGYSYVIGFGKNYPRRPHHTSSSCPTVQACGGCQCNWSYYSSPSPNPNLLEGALVGGPDDRDRFKDDRQDYIKCEVTLDYNAGFQGALAGLLNARI</sequence>
<feature type="domain" description="Glycoside hydrolase family 9" evidence="10">
    <location>
        <begin position="23"/>
        <end position="495"/>
    </location>
</feature>
<evidence type="ECO:0000256" key="3">
    <source>
        <dbReference type="ARBA" id="ARBA00022801"/>
    </source>
</evidence>
<dbReference type="AlphaFoldDB" id="A0A7R8XBR7"/>
<reference evidence="11" key="1">
    <citation type="submission" date="2020-11" db="EMBL/GenBank/DDBJ databases">
        <authorList>
            <person name="Tran Van P."/>
        </authorList>
    </citation>
    <scope>NUCLEOTIDE SEQUENCE</scope>
</reference>
<dbReference type="GO" id="GO:0008810">
    <property type="term" value="F:cellulase activity"/>
    <property type="evidence" value="ECO:0007669"/>
    <property type="project" value="UniProtKB-EC"/>
</dbReference>
<evidence type="ECO:0000256" key="1">
    <source>
        <dbReference type="ARBA" id="ARBA00000966"/>
    </source>
</evidence>
<dbReference type="EMBL" id="LR900134">
    <property type="protein sequence ID" value="CAD7244340.1"/>
    <property type="molecule type" value="Genomic_DNA"/>
</dbReference>
<evidence type="ECO:0000256" key="4">
    <source>
        <dbReference type="ARBA" id="ARBA00023001"/>
    </source>
</evidence>
<dbReference type="Pfam" id="PF00759">
    <property type="entry name" value="Glyco_hydro_9"/>
    <property type="match status" value="1"/>
</dbReference>
<gene>
    <name evidence="11" type="ORF">DSTB1V02_LOCUS4237</name>
</gene>
<dbReference type="GO" id="GO:0030245">
    <property type="term" value="P:cellulose catabolic process"/>
    <property type="evidence" value="ECO:0007669"/>
    <property type="project" value="UniProtKB-KW"/>
</dbReference>
<dbReference type="InterPro" id="IPR008928">
    <property type="entry name" value="6-hairpin_glycosidase_sf"/>
</dbReference>
<dbReference type="InterPro" id="IPR001701">
    <property type="entry name" value="Glyco_hydro_9"/>
</dbReference>
<protein>
    <recommendedName>
        <fullName evidence="9">Endoglucanase</fullName>
        <ecNumber evidence="9">3.2.1.4</ecNumber>
    </recommendedName>
</protein>
<dbReference type="Proteomes" id="UP000677054">
    <property type="component" value="Unassembled WGS sequence"/>
</dbReference>
<evidence type="ECO:0000313" key="11">
    <source>
        <dbReference type="EMBL" id="CAD7244340.1"/>
    </source>
</evidence>
<keyword evidence="9" id="KW-0732">Signal</keyword>
<keyword evidence="6 8" id="KW-0326">Glycosidase</keyword>
<dbReference type="Gene3D" id="1.50.10.10">
    <property type="match status" value="1"/>
</dbReference>
<feature type="chain" id="PRO_5036509474" description="Endoglucanase" evidence="9">
    <location>
        <begin position="20"/>
        <end position="503"/>
    </location>
</feature>
<dbReference type="EC" id="3.2.1.4" evidence="9"/>
<feature type="active site" evidence="8">
    <location>
        <position position="482"/>
    </location>
</feature>
<feature type="active site" evidence="8">
    <location>
        <position position="473"/>
    </location>
</feature>
<dbReference type="OrthoDB" id="10257085at2759"/>
<evidence type="ECO:0000259" key="10">
    <source>
        <dbReference type="Pfam" id="PF00759"/>
    </source>
</evidence>
<dbReference type="InterPro" id="IPR033126">
    <property type="entry name" value="Glyco_hydro_9_Asp/Glu_AS"/>
</dbReference>
<dbReference type="EMBL" id="CAJPEV010000617">
    <property type="protein sequence ID" value="CAG0886957.1"/>
    <property type="molecule type" value="Genomic_DNA"/>
</dbReference>
<accession>A0A7R8XBR7</accession>
<evidence type="ECO:0000256" key="9">
    <source>
        <dbReference type="RuleBase" id="RU361166"/>
    </source>
</evidence>
<evidence type="ECO:0000256" key="6">
    <source>
        <dbReference type="ARBA" id="ARBA00023295"/>
    </source>
</evidence>
<dbReference type="SUPFAM" id="SSF48208">
    <property type="entry name" value="Six-hairpin glycosidases"/>
    <property type="match status" value="1"/>
</dbReference>
<comment type="similarity">
    <text evidence="2 8 9">Belongs to the glycosyl hydrolase 9 (cellulase E) family.</text>
</comment>
<evidence type="ECO:0000256" key="2">
    <source>
        <dbReference type="ARBA" id="ARBA00007072"/>
    </source>
</evidence>
<evidence type="ECO:0000256" key="5">
    <source>
        <dbReference type="ARBA" id="ARBA00023277"/>
    </source>
</evidence>
<evidence type="ECO:0000256" key="8">
    <source>
        <dbReference type="PROSITE-ProRule" id="PRU10060"/>
    </source>
</evidence>
<feature type="signal peptide" evidence="9">
    <location>
        <begin position="1"/>
        <end position="19"/>
    </location>
</feature>
<keyword evidence="12" id="KW-1185">Reference proteome</keyword>
<dbReference type="InterPro" id="IPR012341">
    <property type="entry name" value="6hp_glycosidase-like_sf"/>
</dbReference>
<keyword evidence="3 8" id="KW-0378">Hydrolase</keyword>
<comment type="catalytic activity">
    <reaction evidence="1 9">
        <text>Endohydrolysis of (1-&gt;4)-beta-D-glucosidic linkages in cellulose, lichenin and cereal beta-D-glucans.</text>
        <dbReference type="EC" id="3.2.1.4"/>
    </reaction>
</comment>